<dbReference type="EMBL" id="GBEZ01004295">
    <property type="protein sequence ID" value="JAC80909.1"/>
    <property type="molecule type" value="Transcribed_RNA"/>
</dbReference>
<dbReference type="GO" id="GO:0006874">
    <property type="term" value="P:intracellular calcium ion homeostasis"/>
    <property type="evidence" value="ECO:0007669"/>
    <property type="project" value="TreeGrafter"/>
</dbReference>
<dbReference type="EMBL" id="GBEZ01009598">
    <property type="protein sequence ID" value="JAC75999.1"/>
    <property type="molecule type" value="Transcribed_RNA"/>
</dbReference>
<feature type="signal peptide" evidence="2">
    <location>
        <begin position="1"/>
        <end position="19"/>
    </location>
</feature>
<dbReference type="SMART" id="SM00060">
    <property type="entry name" value="FN3"/>
    <property type="match status" value="1"/>
</dbReference>
<dbReference type="Gene3D" id="1.10.150.50">
    <property type="entry name" value="Transcription Factor, Ets-1"/>
    <property type="match status" value="1"/>
</dbReference>
<feature type="domain" description="EF-hand" evidence="3">
    <location>
        <begin position="41"/>
        <end position="76"/>
    </location>
</feature>
<dbReference type="AlphaFoldDB" id="A0A061SCX3"/>
<dbReference type="Gene3D" id="1.10.238.10">
    <property type="entry name" value="EF-hand"/>
    <property type="match status" value="1"/>
</dbReference>
<dbReference type="Gene3D" id="2.60.40.10">
    <property type="entry name" value="Immunoglobulins"/>
    <property type="match status" value="1"/>
</dbReference>
<dbReference type="PROSITE" id="PS50222">
    <property type="entry name" value="EF_HAND_2"/>
    <property type="match status" value="1"/>
</dbReference>
<dbReference type="InterPro" id="IPR003961">
    <property type="entry name" value="FN3_dom"/>
</dbReference>
<sequence>MEPVCTWVTLLSLVGLLLGASGSLRVPSSDGVSLNQSVSEKRAAAAESFFRALDDNGDGQIEQAEALAYVSASLNRDENLDTAEEVSAAVAGMMDGLDGADTDSAISLDELTKHTERLLKGHRVADWVSHGLLLPQYAEAFRRNGITALDFPLLVGASGARILEEDLEVASGLHVEKIIRGIKWQMLGLGAPPAAPLDLACTPFPCSGIMVQWSPPPLPGKPGLHKYVLERRAELGGSWEVVAEPDDDDTSFFVPDLEAGSHQFRLAAWNSVGRSPRAVSAACRLPACEDSPSLRHQAAATGDSSRWSFYVWLNTALSVVVYGSAILLKHAVQSPGFAAKCRTTAMSCLSALSGGRAGSRREGSPAGTGGSARTPPQRGGGSCSQGHEKKAGNAASAAPPALAPAEASPEPRQDVGPLSPSTYPEGYPRELVASPLQSPPGSRDLGDTAVPSALPACSHRRSSSSGGGLNDGGRPSQPPGAPHDKDGLEALRGSNSSSQMPFSSSASRLDRLFEGDEGEPSLGLSSFPSAEHKHRCAHPGCGSTWERWHSLKDLRRHAQSHYCGSCQRTFCRKHTRISPHGALGSCGLESNCYCVTCFSHMPPELQERLEQTNRLGKPGSRRSLRSQAHGWGPAAANSSIASSECSGGAETDSCLQELDSHLSQVRSEANWAKARMAVGKFLQRDRPGGEGRQMPIRQGSPLGEDHRAAGSRGNVQQQMAANGPSPLHRPTHNFQLLSRNS</sequence>
<feature type="compositionally biased region" description="Polar residues" evidence="1">
    <location>
        <begin position="732"/>
        <end position="741"/>
    </location>
</feature>
<dbReference type="InterPro" id="IPR037608">
    <property type="entry name" value="STIM1/2"/>
</dbReference>
<feature type="region of interest" description="Disordered" evidence="1">
    <location>
        <begin position="611"/>
        <end position="644"/>
    </location>
</feature>
<organism evidence="6">
    <name type="scientific">Tetraselmis sp. GSL018</name>
    <dbReference type="NCBI Taxonomy" id="582737"/>
    <lineage>
        <taxon>Eukaryota</taxon>
        <taxon>Viridiplantae</taxon>
        <taxon>Chlorophyta</taxon>
        <taxon>core chlorophytes</taxon>
        <taxon>Chlorodendrophyceae</taxon>
        <taxon>Chlorodendrales</taxon>
        <taxon>Chlorodendraceae</taxon>
        <taxon>Tetraselmis</taxon>
    </lineage>
</organism>
<feature type="compositionally biased region" description="Low complexity" evidence="1">
    <location>
        <begin position="494"/>
        <end position="507"/>
    </location>
</feature>
<dbReference type="GO" id="GO:0005886">
    <property type="term" value="C:plasma membrane"/>
    <property type="evidence" value="ECO:0007669"/>
    <property type="project" value="TreeGrafter"/>
</dbReference>
<evidence type="ECO:0000313" key="5">
    <source>
        <dbReference type="EMBL" id="JAC75999.1"/>
    </source>
</evidence>
<feature type="region of interest" description="Disordered" evidence="1">
    <location>
        <begin position="682"/>
        <end position="741"/>
    </location>
</feature>
<evidence type="ECO:0000259" key="3">
    <source>
        <dbReference type="PROSITE" id="PS50222"/>
    </source>
</evidence>
<dbReference type="GO" id="GO:0005509">
    <property type="term" value="F:calcium ion binding"/>
    <property type="evidence" value="ECO:0007669"/>
    <property type="project" value="InterPro"/>
</dbReference>
<dbReference type="GO" id="GO:0005783">
    <property type="term" value="C:endoplasmic reticulum"/>
    <property type="evidence" value="ECO:0007669"/>
    <property type="project" value="TreeGrafter"/>
</dbReference>
<dbReference type="InterPro" id="IPR013783">
    <property type="entry name" value="Ig-like_fold"/>
</dbReference>
<name>A0A061SCX3_9CHLO</name>
<dbReference type="InterPro" id="IPR002048">
    <property type="entry name" value="EF_hand_dom"/>
</dbReference>
<dbReference type="PANTHER" id="PTHR15136:SF13">
    <property type="entry name" value="SAM DOMAIN-CONTAINING PROTEIN"/>
    <property type="match status" value="1"/>
</dbReference>
<evidence type="ECO:0000256" key="2">
    <source>
        <dbReference type="SAM" id="SignalP"/>
    </source>
</evidence>
<dbReference type="PANTHER" id="PTHR15136">
    <property type="entry name" value="STROMAL INTERACTION MOLECULE HOMOLOG"/>
    <property type="match status" value="1"/>
</dbReference>
<dbReference type="CDD" id="cd09487">
    <property type="entry name" value="SAM_superfamily"/>
    <property type="match status" value="1"/>
</dbReference>
<evidence type="ECO:0000313" key="6">
    <source>
        <dbReference type="EMBL" id="JAC80909.1"/>
    </source>
</evidence>
<dbReference type="GO" id="GO:0005246">
    <property type="term" value="F:calcium channel regulator activity"/>
    <property type="evidence" value="ECO:0007669"/>
    <property type="project" value="InterPro"/>
</dbReference>
<dbReference type="InterPro" id="IPR036116">
    <property type="entry name" value="FN3_sf"/>
</dbReference>
<evidence type="ECO:0008006" key="7">
    <source>
        <dbReference type="Google" id="ProtNLM"/>
    </source>
</evidence>
<dbReference type="InterPro" id="IPR013761">
    <property type="entry name" value="SAM/pointed_sf"/>
</dbReference>
<feature type="region of interest" description="Disordered" evidence="1">
    <location>
        <begin position="352"/>
        <end position="507"/>
    </location>
</feature>
<proteinExistence type="predicted"/>
<evidence type="ECO:0000256" key="1">
    <source>
        <dbReference type="SAM" id="MobiDB-lite"/>
    </source>
</evidence>
<reference evidence="6" key="1">
    <citation type="submission" date="2014-05" db="EMBL/GenBank/DDBJ databases">
        <title>The transcriptome of the halophilic microalga Tetraselmis sp. GSL018 isolated from the Great Salt Lake, Utah.</title>
        <authorList>
            <person name="Jinkerson R.E."/>
            <person name="D'Adamo S."/>
            <person name="Posewitz M.C."/>
        </authorList>
    </citation>
    <scope>NUCLEOTIDE SEQUENCE</scope>
    <source>
        <strain evidence="6">GSL018</strain>
    </source>
</reference>
<dbReference type="CDD" id="cd00063">
    <property type="entry name" value="FN3"/>
    <property type="match status" value="1"/>
</dbReference>
<gene>
    <name evidence="5" type="ORF">TSPGSL018_21475</name>
    <name evidence="6" type="ORF">TSPGSL018_9120</name>
</gene>
<dbReference type="PROSITE" id="PS50853">
    <property type="entry name" value="FN3"/>
    <property type="match status" value="1"/>
</dbReference>
<evidence type="ECO:0000259" key="4">
    <source>
        <dbReference type="PROSITE" id="PS50853"/>
    </source>
</evidence>
<dbReference type="SUPFAM" id="SSF49265">
    <property type="entry name" value="Fibronectin type III"/>
    <property type="match status" value="1"/>
</dbReference>
<feature type="chain" id="PRO_5007370685" description="Calmodulin" evidence="2">
    <location>
        <begin position="20"/>
        <end position="741"/>
    </location>
</feature>
<feature type="compositionally biased region" description="Low complexity" evidence="1">
    <location>
        <begin position="394"/>
        <end position="410"/>
    </location>
</feature>
<dbReference type="GO" id="GO:0002115">
    <property type="term" value="P:store-operated calcium entry"/>
    <property type="evidence" value="ECO:0007669"/>
    <property type="project" value="TreeGrafter"/>
</dbReference>
<keyword evidence="2" id="KW-0732">Signal</keyword>
<protein>
    <recommendedName>
        <fullName evidence="7">Calmodulin</fullName>
    </recommendedName>
</protein>
<accession>A0A061SCX3</accession>
<feature type="domain" description="Fibronectin type-III" evidence="4">
    <location>
        <begin position="195"/>
        <end position="288"/>
    </location>
</feature>